<evidence type="ECO:0000313" key="3">
    <source>
        <dbReference type="Proteomes" id="UP001501576"/>
    </source>
</evidence>
<accession>A0ABP3LVH2</accession>
<dbReference type="RefSeq" id="WP_346159043.1">
    <property type="nucleotide sequence ID" value="NZ_BAAABZ010000002.1"/>
</dbReference>
<dbReference type="Proteomes" id="UP001501576">
    <property type="component" value="Unassembled WGS sequence"/>
</dbReference>
<organism evidence="2 3">
    <name type="scientific">Streptomyces mordarskii</name>
    <dbReference type="NCBI Taxonomy" id="1226758"/>
    <lineage>
        <taxon>Bacteria</taxon>
        <taxon>Bacillati</taxon>
        <taxon>Actinomycetota</taxon>
        <taxon>Actinomycetes</taxon>
        <taxon>Kitasatosporales</taxon>
        <taxon>Streptomycetaceae</taxon>
        <taxon>Streptomyces</taxon>
    </lineage>
</organism>
<proteinExistence type="predicted"/>
<dbReference type="EMBL" id="BAAABZ010000002">
    <property type="protein sequence ID" value="GAA0507743.1"/>
    <property type="molecule type" value="Genomic_DNA"/>
</dbReference>
<evidence type="ECO:0000256" key="1">
    <source>
        <dbReference type="SAM" id="SignalP"/>
    </source>
</evidence>
<reference evidence="3" key="1">
    <citation type="journal article" date="2019" name="Int. J. Syst. Evol. Microbiol.">
        <title>The Global Catalogue of Microorganisms (GCM) 10K type strain sequencing project: providing services to taxonomists for standard genome sequencing and annotation.</title>
        <authorList>
            <consortium name="The Broad Institute Genomics Platform"/>
            <consortium name="The Broad Institute Genome Sequencing Center for Infectious Disease"/>
            <person name="Wu L."/>
            <person name="Ma J."/>
        </authorList>
    </citation>
    <scope>NUCLEOTIDE SEQUENCE [LARGE SCALE GENOMIC DNA]</scope>
    <source>
        <strain evidence="3">JCM 5052</strain>
    </source>
</reference>
<evidence type="ECO:0000313" key="2">
    <source>
        <dbReference type="EMBL" id="GAA0507743.1"/>
    </source>
</evidence>
<feature type="signal peptide" evidence="1">
    <location>
        <begin position="1"/>
        <end position="37"/>
    </location>
</feature>
<sequence>MLPPRSYVRLRTRTARKAPGCAAVAAVLAPSARPLGAAFGGTVAAVAPGRHALIALCPRSKPVDHVVPTLLGGPELEAIRDRLASSGLLTRLRGRPTRTGRRRVEAAVREGALPSYVFHGPVVLPEPARRKAVSAAIPIPNGDPAYWERHTLIARPRLPRPRVLLRDALVGRRPQRRP</sequence>
<name>A0ABP3LVH2_9ACTN</name>
<gene>
    <name evidence="2" type="ORF">GCM10010390_08330</name>
</gene>
<keyword evidence="3" id="KW-1185">Reference proteome</keyword>
<protein>
    <submittedName>
        <fullName evidence="2">Uncharacterized protein</fullName>
    </submittedName>
</protein>
<comment type="caution">
    <text evidence="2">The sequence shown here is derived from an EMBL/GenBank/DDBJ whole genome shotgun (WGS) entry which is preliminary data.</text>
</comment>
<keyword evidence="1" id="KW-0732">Signal</keyword>
<feature type="chain" id="PRO_5045077053" evidence="1">
    <location>
        <begin position="38"/>
        <end position="178"/>
    </location>
</feature>